<dbReference type="InterPro" id="IPR001647">
    <property type="entry name" value="HTH_TetR"/>
</dbReference>
<dbReference type="PROSITE" id="PS50977">
    <property type="entry name" value="HTH_TETR_2"/>
    <property type="match status" value="1"/>
</dbReference>
<gene>
    <name evidence="4" type="ORF">QYF68_18210</name>
</gene>
<evidence type="ECO:0000313" key="5">
    <source>
        <dbReference type="Proteomes" id="UP001172687"/>
    </source>
</evidence>
<evidence type="ECO:0000256" key="1">
    <source>
        <dbReference type="ARBA" id="ARBA00023125"/>
    </source>
</evidence>
<dbReference type="EMBL" id="JAUHTC010000060">
    <property type="protein sequence ID" value="MDN4519731.1"/>
    <property type="molecule type" value="Genomic_DNA"/>
</dbReference>
<dbReference type="Gene3D" id="1.10.357.10">
    <property type="entry name" value="Tetracycline Repressor, domain 2"/>
    <property type="match status" value="1"/>
</dbReference>
<dbReference type="Pfam" id="PF00440">
    <property type="entry name" value="TetR_N"/>
    <property type="match status" value="1"/>
</dbReference>
<dbReference type="InterPro" id="IPR009057">
    <property type="entry name" value="Homeodomain-like_sf"/>
</dbReference>
<evidence type="ECO:0000256" key="2">
    <source>
        <dbReference type="PROSITE-ProRule" id="PRU00335"/>
    </source>
</evidence>
<dbReference type="RefSeq" id="WP_234935321.1">
    <property type="nucleotide sequence ID" value="NZ_CP070380.1"/>
</dbReference>
<protein>
    <submittedName>
        <fullName evidence="4">TetR/AcrR family transcriptional regulator</fullName>
    </submittedName>
</protein>
<name>A0ABT8HG51_MYCAO</name>
<feature type="domain" description="HTH tetR-type" evidence="3">
    <location>
        <begin position="12"/>
        <end position="72"/>
    </location>
</feature>
<dbReference type="Proteomes" id="UP001172687">
    <property type="component" value="Unassembled WGS sequence"/>
</dbReference>
<keyword evidence="5" id="KW-1185">Reference proteome</keyword>
<dbReference type="SUPFAM" id="SSF46689">
    <property type="entry name" value="Homeodomain-like"/>
    <property type="match status" value="1"/>
</dbReference>
<accession>A0ABT8HG51</accession>
<proteinExistence type="predicted"/>
<evidence type="ECO:0000313" key="4">
    <source>
        <dbReference type="EMBL" id="MDN4519731.1"/>
    </source>
</evidence>
<feature type="DNA-binding region" description="H-T-H motif" evidence="2">
    <location>
        <begin position="35"/>
        <end position="54"/>
    </location>
</feature>
<comment type="caution">
    <text evidence="4">The sequence shown here is derived from an EMBL/GenBank/DDBJ whole genome shotgun (WGS) entry which is preliminary data.</text>
</comment>
<organism evidence="4 5">
    <name type="scientific">Mycolicibacterium austroafricanum</name>
    <name type="common">Mycobacterium austroafricanum</name>
    <dbReference type="NCBI Taxonomy" id="39687"/>
    <lineage>
        <taxon>Bacteria</taxon>
        <taxon>Bacillati</taxon>
        <taxon>Actinomycetota</taxon>
        <taxon>Actinomycetes</taxon>
        <taxon>Mycobacteriales</taxon>
        <taxon>Mycobacteriaceae</taxon>
        <taxon>Mycolicibacterium</taxon>
    </lineage>
</organism>
<evidence type="ECO:0000259" key="3">
    <source>
        <dbReference type="PROSITE" id="PS50977"/>
    </source>
</evidence>
<sequence>MRDDWLVGDRRAEAAERIYSAATDLILRDGLDGFDMAALQAAVHCSRATIYRHVGGKAQIREAVLLRQAERIIATVRSAVVGLSGAERTVTAVVVALERIRSDPIGQTLLSSMRKGELTWIGRSAVPPALAAELTGIDDDDPQAAQWVVRVVLSLLFWPVEDPAAEREMLQRFLIQRP</sequence>
<reference evidence="4" key="1">
    <citation type="submission" date="2023-07" db="EMBL/GenBank/DDBJ databases">
        <title>Degradation of tert-butanol by M. austroafricanum TBA100.</title>
        <authorList>
            <person name="Helbich S."/>
            <person name="Vainshtein Y."/>
        </authorList>
    </citation>
    <scope>NUCLEOTIDE SEQUENCE</scope>
    <source>
        <strain evidence="4">TBA100</strain>
    </source>
</reference>
<keyword evidence="1 2" id="KW-0238">DNA-binding</keyword>